<proteinExistence type="inferred from homology"/>
<organism evidence="6">
    <name type="scientific">Eutreptiella gymnastica</name>
    <dbReference type="NCBI Taxonomy" id="73025"/>
    <lineage>
        <taxon>Eukaryota</taxon>
        <taxon>Discoba</taxon>
        <taxon>Euglenozoa</taxon>
        <taxon>Euglenida</taxon>
        <taxon>Spirocuta</taxon>
        <taxon>Euglenophyceae</taxon>
        <taxon>Eutreptiales</taxon>
        <taxon>Eutreptiaceae</taxon>
        <taxon>Eutreptiella</taxon>
    </lineage>
</organism>
<keyword evidence="4" id="KW-1133">Transmembrane helix</keyword>
<feature type="transmembrane region" description="Helical" evidence="4">
    <location>
        <begin position="44"/>
        <end position="65"/>
    </location>
</feature>
<protein>
    <recommendedName>
        <fullName evidence="5">Alliinase C-terminal domain-containing protein</fullName>
    </recommendedName>
</protein>
<dbReference type="InterPro" id="IPR006948">
    <property type="entry name" value="Alliinase_C"/>
</dbReference>
<sequence length="488" mass="53492">MAPALADGDKGQMSIGPDVEVGDKGQMLSTAPSAQGRPTSRWRMVALVIVLLLSLLLNVVVIVIASGQTHSSGEPGMCGPEGKGTAATNTTLPSPDSICSGNGIIHADAPTKCECYQCYVGPQCEAMARGCTLDAGSGNPLIFEKYWQERSEAALCIAPSFHIGYRFANADNVMVLPALDEALRHLHLMVGNVAPDVVKGHHLVIGTGSTQLISAALMGLSHLRAPRTITASKPYYGPYHSLPMYFNNSHSMVWKDTPAAGDDVVEFVTAPNNPDGSMRAPRNTSADVVYDRAYYWPHYTPIHRPLADDLMLFTLSKITGHAGLRLGWAFVKDKALAEKMWEFVGTSTLGVSHDAQWHATGLVQYMLRRDASPMRFAASEMQRRWQRLKAIEAAAKRPRVTLQPLMPSQKCLFWGSVRDPSPAYAWLKCQEPDDEDCWEVLKTQGSIKGRNGGQYGASEKYVRLSLLMRPREFDILSEKLEAFMNPES</sequence>
<evidence type="ECO:0000256" key="4">
    <source>
        <dbReference type="SAM" id="Phobius"/>
    </source>
</evidence>
<keyword evidence="2" id="KW-0663">Pyridoxal phosphate</keyword>
<dbReference type="Gene3D" id="3.40.640.10">
    <property type="entry name" value="Type I PLP-dependent aspartate aminotransferase-like (Major domain)"/>
    <property type="match status" value="1"/>
</dbReference>
<dbReference type="GO" id="GO:0006520">
    <property type="term" value="P:amino acid metabolic process"/>
    <property type="evidence" value="ECO:0007669"/>
    <property type="project" value="TreeGrafter"/>
</dbReference>
<dbReference type="Gene3D" id="2.10.25.30">
    <property type="entry name" value="EGF-like, alliinase"/>
    <property type="match status" value="1"/>
</dbReference>
<dbReference type="GO" id="GO:0016846">
    <property type="term" value="F:carbon-sulfur lyase activity"/>
    <property type="evidence" value="ECO:0007669"/>
    <property type="project" value="InterPro"/>
</dbReference>
<dbReference type="PANTHER" id="PTHR43795:SF20">
    <property type="entry name" value="TRYPTOPHAN AMINOTRANSFERASE-RELATED PROTEIN 3"/>
    <property type="match status" value="1"/>
</dbReference>
<dbReference type="EMBL" id="HBJA01048607">
    <property type="protein sequence ID" value="CAE0806047.1"/>
    <property type="molecule type" value="Transcribed_RNA"/>
</dbReference>
<evidence type="ECO:0000259" key="5">
    <source>
        <dbReference type="Pfam" id="PF04864"/>
    </source>
</evidence>
<reference evidence="6" key="1">
    <citation type="submission" date="2021-01" db="EMBL/GenBank/DDBJ databases">
        <authorList>
            <person name="Corre E."/>
            <person name="Pelletier E."/>
            <person name="Niang G."/>
            <person name="Scheremetjew M."/>
            <person name="Finn R."/>
            <person name="Kale V."/>
            <person name="Holt S."/>
            <person name="Cochrane G."/>
            <person name="Meng A."/>
            <person name="Brown T."/>
            <person name="Cohen L."/>
        </authorList>
    </citation>
    <scope>NUCLEOTIDE SEQUENCE</scope>
    <source>
        <strain evidence="6">CCMP1594</strain>
    </source>
</reference>
<dbReference type="InterPro" id="IPR037029">
    <property type="entry name" value="Alliinase_N_sf"/>
</dbReference>
<gene>
    <name evidence="6" type="ORF">EGYM00163_LOCUS17173</name>
</gene>
<dbReference type="InterPro" id="IPR015424">
    <property type="entry name" value="PyrdxlP-dep_Trfase"/>
</dbReference>
<evidence type="ECO:0000313" key="6">
    <source>
        <dbReference type="EMBL" id="CAE0806047.1"/>
    </source>
</evidence>
<dbReference type="GO" id="GO:0008483">
    <property type="term" value="F:transaminase activity"/>
    <property type="evidence" value="ECO:0007669"/>
    <property type="project" value="TreeGrafter"/>
</dbReference>
<evidence type="ECO:0000256" key="2">
    <source>
        <dbReference type="ARBA" id="ARBA00022898"/>
    </source>
</evidence>
<comment type="similarity">
    <text evidence="1">Belongs to the alliinase family.</text>
</comment>
<evidence type="ECO:0000256" key="1">
    <source>
        <dbReference type="ARBA" id="ARBA00006312"/>
    </source>
</evidence>
<evidence type="ECO:0000256" key="3">
    <source>
        <dbReference type="SAM" id="MobiDB-lite"/>
    </source>
</evidence>
<feature type="region of interest" description="Disordered" evidence="3">
    <location>
        <begin position="1"/>
        <end position="36"/>
    </location>
</feature>
<dbReference type="Pfam" id="PF04864">
    <property type="entry name" value="Alliinase_C"/>
    <property type="match status" value="1"/>
</dbReference>
<dbReference type="InterPro" id="IPR015422">
    <property type="entry name" value="PyrdxlP-dep_Trfase_small"/>
</dbReference>
<keyword evidence="4" id="KW-0812">Transmembrane</keyword>
<dbReference type="SUPFAM" id="SSF53383">
    <property type="entry name" value="PLP-dependent transferases"/>
    <property type="match status" value="1"/>
</dbReference>
<name>A0A7S4FPY6_9EUGL</name>
<dbReference type="AlphaFoldDB" id="A0A7S4FPY6"/>
<feature type="domain" description="Alliinase C-terminal" evidence="5">
    <location>
        <begin position="134"/>
        <end position="482"/>
    </location>
</feature>
<dbReference type="Gene3D" id="3.90.1150.10">
    <property type="entry name" value="Aspartate Aminotransferase, domain 1"/>
    <property type="match status" value="1"/>
</dbReference>
<feature type="compositionally biased region" description="Polar residues" evidence="3">
    <location>
        <begin position="27"/>
        <end position="36"/>
    </location>
</feature>
<dbReference type="CDD" id="cd00609">
    <property type="entry name" value="AAT_like"/>
    <property type="match status" value="1"/>
</dbReference>
<dbReference type="InterPro" id="IPR050478">
    <property type="entry name" value="Ethylene_sulfur-biosynth"/>
</dbReference>
<accession>A0A7S4FPY6</accession>
<dbReference type="InterPro" id="IPR015421">
    <property type="entry name" value="PyrdxlP-dep_Trfase_major"/>
</dbReference>
<keyword evidence="4" id="KW-0472">Membrane</keyword>
<dbReference type="PANTHER" id="PTHR43795">
    <property type="entry name" value="BIFUNCTIONAL ASPARTATE AMINOTRANSFERASE AND GLUTAMATE/ASPARTATE-PREPHENATE AMINOTRANSFERASE-RELATED"/>
    <property type="match status" value="1"/>
</dbReference>
<feature type="region of interest" description="Disordered" evidence="3">
    <location>
        <begin position="69"/>
        <end position="89"/>
    </location>
</feature>